<feature type="region of interest" description="Disordered" evidence="1">
    <location>
        <begin position="63"/>
        <end position="82"/>
    </location>
</feature>
<comment type="caution">
    <text evidence="2">The sequence shown here is derived from an EMBL/GenBank/DDBJ whole genome shotgun (WGS) entry which is preliminary data.</text>
</comment>
<feature type="region of interest" description="Disordered" evidence="1">
    <location>
        <begin position="22"/>
        <end position="48"/>
    </location>
</feature>
<proteinExistence type="predicted"/>
<gene>
    <name evidence="2" type="ORF">BSTOLATCC_MIC5168</name>
</gene>
<sequence length="331" mass="38195">MESESDSFLRILQKRLRNLKKKAEKFEQKKKDSASSGKKLSPDVLKQQSQVENSILEVERAMASLPSVTPPTTKPVEPEKPQEIDLSPEVVNLWAVCEFLTHPDIYASLDPEEKDMAEGLERIAKEVSGTPGAKFEDILIATITHMEKYLTRSQAYLEGSKSTYFSLNEFVNNILRTFINHVRPETPVQKPELTLETGPAWNGNWEVKDEKDWGEAAEIREEPEEIVEEKVEEVQETVVEEKKEEIVEEHVEIKEEKSEEIEKSYVPEREEEKKVEEVKKKPGSDQDEFVEVKSRKKQNKAEKVEKSERGGKGDRGEKRGQRRGQRYRRKA</sequence>
<dbReference type="Proteomes" id="UP001162131">
    <property type="component" value="Unassembled WGS sequence"/>
</dbReference>
<keyword evidence="3" id="KW-1185">Reference proteome</keyword>
<dbReference type="AlphaFoldDB" id="A0AAU9II86"/>
<evidence type="ECO:0000313" key="3">
    <source>
        <dbReference type="Proteomes" id="UP001162131"/>
    </source>
</evidence>
<organism evidence="2 3">
    <name type="scientific">Blepharisma stoltei</name>
    <dbReference type="NCBI Taxonomy" id="1481888"/>
    <lineage>
        <taxon>Eukaryota</taxon>
        <taxon>Sar</taxon>
        <taxon>Alveolata</taxon>
        <taxon>Ciliophora</taxon>
        <taxon>Postciliodesmatophora</taxon>
        <taxon>Heterotrichea</taxon>
        <taxon>Heterotrichida</taxon>
        <taxon>Blepharismidae</taxon>
        <taxon>Blepharisma</taxon>
    </lineage>
</organism>
<feature type="compositionally biased region" description="Basic and acidic residues" evidence="1">
    <location>
        <begin position="24"/>
        <end position="33"/>
    </location>
</feature>
<dbReference type="EMBL" id="CAJZBQ010000005">
    <property type="protein sequence ID" value="CAG9311908.1"/>
    <property type="molecule type" value="Genomic_DNA"/>
</dbReference>
<accession>A0AAU9II86</accession>
<feature type="compositionally biased region" description="Basic residues" evidence="1">
    <location>
        <begin position="320"/>
        <end position="331"/>
    </location>
</feature>
<feature type="region of interest" description="Disordered" evidence="1">
    <location>
        <begin position="238"/>
        <end position="331"/>
    </location>
</feature>
<protein>
    <submittedName>
        <fullName evidence="2">Uncharacterized protein</fullName>
    </submittedName>
</protein>
<feature type="compositionally biased region" description="Basic and acidic residues" evidence="1">
    <location>
        <begin position="299"/>
        <end position="319"/>
    </location>
</feature>
<reference evidence="2" key="1">
    <citation type="submission" date="2021-09" db="EMBL/GenBank/DDBJ databases">
        <authorList>
            <consortium name="AG Swart"/>
            <person name="Singh M."/>
            <person name="Singh A."/>
            <person name="Seah K."/>
            <person name="Emmerich C."/>
        </authorList>
    </citation>
    <scope>NUCLEOTIDE SEQUENCE</scope>
    <source>
        <strain evidence="2">ATCC30299</strain>
    </source>
</reference>
<evidence type="ECO:0000256" key="1">
    <source>
        <dbReference type="SAM" id="MobiDB-lite"/>
    </source>
</evidence>
<evidence type="ECO:0000313" key="2">
    <source>
        <dbReference type="EMBL" id="CAG9311908.1"/>
    </source>
</evidence>
<name>A0AAU9II86_9CILI</name>
<feature type="compositionally biased region" description="Basic and acidic residues" evidence="1">
    <location>
        <begin position="238"/>
        <end position="284"/>
    </location>
</feature>